<reference evidence="2" key="1">
    <citation type="submission" date="2018-05" db="EMBL/GenBank/DDBJ databases">
        <authorList>
            <person name="Lanie J.A."/>
            <person name="Ng W.-L."/>
            <person name="Kazmierczak K.M."/>
            <person name="Andrzejewski T.M."/>
            <person name="Davidsen T.M."/>
            <person name="Wayne K.J."/>
            <person name="Tettelin H."/>
            <person name="Glass J.I."/>
            <person name="Rusch D."/>
            <person name="Podicherti R."/>
            <person name="Tsui H.-C.T."/>
            <person name="Winkler M.E."/>
        </authorList>
    </citation>
    <scope>NUCLEOTIDE SEQUENCE</scope>
</reference>
<dbReference type="EMBL" id="UINC01010917">
    <property type="protein sequence ID" value="SVA48377.1"/>
    <property type="molecule type" value="Genomic_DNA"/>
</dbReference>
<feature type="region of interest" description="Disordered" evidence="1">
    <location>
        <begin position="1"/>
        <end position="26"/>
    </location>
</feature>
<evidence type="ECO:0000313" key="2">
    <source>
        <dbReference type="EMBL" id="SVA48377.1"/>
    </source>
</evidence>
<protein>
    <submittedName>
        <fullName evidence="2">Uncharacterized protein</fullName>
    </submittedName>
</protein>
<feature type="non-terminal residue" evidence="2">
    <location>
        <position position="1"/>
    </location>
</feature>
<evidence type="ECO:0000256" key="1">
    <source>
        <dbReference type="SAM" id="MobiDB-lite"/>
    </source>
</evidence>
<proteinExistence type="predicted"/>
<gene>
    <name evidence="2" type="ORF">METZ01_LOCUS101231</name>
</gene>
<organism evidence="2">
    <name type="scientific">marine metagenome</name>
    <dbReference type="NCBI Taxonomy" id="408172"/>
    <lineage>
        <taxon>unclassified sequences</taxon>
        <taxon>metagenomes</taxon>
        <taxon>ecological metagenomes</taxon>
    </lineage>
</organism>
<sequence>FPGQQHPVDGPLPRHDASNFGPLVLRLPGDRLQRRYPSGRRRV</sequence>
<name>A0A381W8V7_9ZZZZ</name>
<accession>A0A381W8V7</accession>
<feature type="non-terminal residue" evidence="2">
    <location>
        <position position="43"/>
    </location>
</feature>
<dbReference type="AlphaFoldDB" id="A0A381W8V7"/>